<reference evidence="1 2" key="1">
    <citation type="journal article" date="2009" name="Proc. Natl. Acad. Sci. U.S.A.">
        <title>Characterizing a model human gut microbiota composed of members of its two dominant bacterial phyla.</title>
        <authorList>
            <person name="Mahowald M.A."/>
            <person name="Rey F.E."/>
            <person name="Seedorf H."/>
            <person name="Turnbaugh P.J."/>
            <person name="Fulton R.S."/>
            <person name="Wollam A."/>
            <person name="Shah N."/>
            <person name="Wang C."/>
            <person name="Magrini V."/>
            <person name="Wilson R.K."/>
            <person name="Cantarel B.L."/>
            <person name="Coutinho P.M."/>
            <person name="Henrissat B."/>
            <person name="Crock L.W."/>
            <person name="Russell A."/>
            <person name="Verberkmoes N.C."/>
            <person name="Hettich R.L."/>
            <person name="Gordon J.I."/>
        </authorList>
    </citation>
    <scope>NUCLEOTIDE SEQUENCE [LARGE SCALE GENOMIC DNA]</scope>
    <source>
        <strain evidence="2">ATCC 27750 / DSM 3376 / VPI C15-48 / C15-B4</strain>
    </source>
</reference>
<dbReference type="EMBL" id="CP001104">
    <property type="protein sequence ID" value="ACR73015.1"/>
    <property type="molecule type" value="Genomic_DNA"/>
</dbReference>
<dbReference type="AlphaFoldDB" id="C4Z5A8"/>
<keyword evidence="2" id="KW-1185">Reference proteome</keyword>
<evidence type="ECO:0000313" key="1">
    <source>
        <dbReference type="EMBL" id="ACR73015.1"/>
    </source>
</evidence>
<dbReference type="STRING" id="515620.EUBELI_02033"/>
<accession>C4Z5A8</accession>
<gene>
    <name evidence="1" type="ordered locus">EUBELI_02033</name>
</gene>
<evidence type="ECO:0000313" key="2">
    <source>
        <dbReference type="Proteomes" id="UP000001476"/>
    </source>
</evidence>
<proteinExistence type="predicted"/>
<dbReference type="KEGG" id="eel:EUBELI_02033"/>
<dbReference type="Proteomes" id="UP000001476">
    <property type="component" value="Chromosome"/>
</dbReference>
<organism evidence="1 2">
    <name type="scientific">Lachnospira eligens (strain ATCC 27750 / DSM 3376 / VPI C15-48 / C15-B4)</name>
    <name type="common">Eubacterium eligens</name>
    <dbReference type="NCBI Taxonomy" id="515620"/>
    <lineage>
        <taxon>Bacteria</taxon>
        <taxon>Bacillati</taxon>
        <taxon>Bacillota</taxon>
        <taxon>Clostridia</taxon>
        <taxon>Lachnospirales</taxon>
        <taxon>Lachnospiraceae</taxon>
        <taxon>Lachnospira</taxon>
    </lineage>
</organism>
<dbReference type="HOGENOM" id="CLU_2553179_0_0_9"/>
<protein>
    <submittedName>
        <fullName evidence="1">Uncharacterized protein</fullName>
    </submittedName>
</protein>
<name>C4Z5A8_LACE2</name>
<sequence>MKLNILPSKGGGIMFPAFDYNHEKDEYRNGYDNGQGDKGYDDGENEFASNLDESDVMRPVNSLDDYTSFLLWGTDFDDKNNI</sequence>